<dbReference type="OrthoDB" id="9786526at2"/>
<evidence type="ECO:0000313" key="6">
    <source>
        <dbReference type="EMBL" id="AMO95471.1"/>
    </source>
</evidence>
<proteinExistence type="inferred from homology"/>
<dbReference type="AlphaFoldDB" id="A0A127PDF0"/>
<dbReference type="PANTHER" id="PTHR30537:SF5">
    <property type="entry name" value="HTH-TYPE TRANSCRIPTIONAL ACTIVATOR TTDR-RELATED"/>
    <property type="match status" value="1"/>
</dbReference>
<dbReference type="SUPFAM" id="SSF53850">
    <property type="entry name" value="Periplasmic binding protein-like II"/>
    <property type="match status" value="1"/>
</dbReference>
<accession>A0A127PDF0</accession>
<evidence type="ECO:0000256" key="1">
    <source>
        <dbReference type="ARBA" id="ARBA00009437"/>
    </source>
</evidence>
<gene>
    <name evidence="6" type="ORF">CFter6_2804</name>
</gene>
<keyword evidence="3" id="KW-0238">DNA-binding</keyword>
<keyword evidence="4" id="KW-0804">Transcription</keyword>
<dbReference type="InterPro" id="IPR058163">
    <property type="entry name" value="LysR-type_TF_proteobact-type"/>
</dbReference>
<keyword evidence="2" id="KW-0805">Transcription regulation</keyword>
<dbReference type="GO" id="GO:0006351">
    <property type="term" value="P:DNA-templated transcription"/>
    <property type="evidence" value="ECO:0007669"/>
    <property type="project" value="TreeGrafter"/>
</dbReference>
<sequence>MNALSDLAFFAALVKTGSLAALARELGVTPPAVTKRLANLEQRLGVRLLNRTTRTMSVTHEGEIYLADGARILADIEALERTIGSSRALPKGLLRVNASFGFGRKHIGPAVSEFSKRFPDVEVQLLLSERPLSLADQAFDIGIRIGELPDARIIARKIAANRRLLCAAPAYLKQHPAPASPRDLQTHACIVLRENEAAYGSWHLSRGKRQETIKVRGALSSNDGETVLAWALAGHGILMRSEWDVAPYLRSGRLRQVLEDWALPPSDIFAVYPERLNLSAKVSAFVDFLAARFKSHLLPRKDGQPGW</sequence>
<dbReference type="CDD" id="cd08479">
    <property type="entry name" value="PBP2_CrgA_like_9"/>
    <property type="match status" value="1"/>
</dbReference>
<evidence type="ECO:0000256" key="2">
    <source>
        <dbReference type="ARBA" id="ARBA00023015"/>
    </source>
</evidence>
<dbReference type="Gene3D" id="1.10.10.10">
    <property type="entry name" value="Winged helix-like DNA-binding domain superfamily/Winged helix DNA-binding domain"/>
    <property type="match status" value="1"/>
</dbReference>
<evidence type="ECO:0000256" key="3">
    <source>
        <dbReference type="ARBA" id="ARBA00023125"/>
    </source>
</evidence>
<dbReference type="PATRIC" id="fig|158899.10.peg.2795"/>
<comment type="similarity">
    <text evidence="1">Belongs to the LysR transcriptional regulatory family.</text>
</comment>
<dbReference type="GO" id="GO:0043565">
    <property type="term" value="F:sequence-specific DNA binding"/>
    <property type="evidence" value="ECO:0007669"/>
    <property type="project" value="TreeGrafter"/>
</dbReference>
<reference evidence="6 7" key="1">
    <citation type="submission" date="2015-11" db="EMBL/GenBank/DDBJ databases">
        <title>Exploring the genomic traits of fungus-feeding bacterial genus Collimonas.</title>
        <authorList>
            <person name="Song C."/>
            <person name="Schmidt R."/>
            <person name="de Jager V."/>
            <person name="Krzyzanowska D."/>
            <person name="Jongedijk E."/>
            <person name="Cankar K."/>
            <person name="Beekwilder J."/>
            <person name="van Veen A."/>
            <person name="de Boer W."/>
            <person name="van Veen J.A."/>
            <person name="Garbeva P."/>
        </authorList>
    </citation>
    <scope>NUCLEOTIDE SEQUENCE [LARGE SCALE GENOMIC DNA]</scope>
    <source>
        <strain evidence="6 7">Ter6</strain>
    </source>
</reference>
<evidence type="ECO:0000259" key="5">
    <source>
        <dbReference type="PROSITE" id="PS50931"/>
    </source>
</evidence>
<dbReference type="Pfam" id="PF03466">
    <property type="entry name" value="LysR_substrate"/>
    <property type="match status" value="1"/>
</dbReference>
<evidence type="ECO:0000313" key="7">
    <source>
        <dbReference type="Proteomes" id="UP000072421"/>
    </source>
</evidence>
<organism evidence="6">
    <name type="scientific">Collimonas fungivorans</name>
    <dbReference type="NCBI Taxonomy" id="158899"/>
    <lineage>
        <taxon>Bacteria</taxon>
        <taxon>Pseudomonadati</taxon>
        <taxon>Pseudomonadota</taxon>
        <taxon>Betaproteobacteria</taxon>
        <taxon>Burkholderiales</taxon>
        <taxon>Oxalobacteraceae</taxon>
        <taxon>Collimonas</taxon>
    </lineage>
</organism>
<dbReference type="GO" id="GO:0003700">
    <property type="term" value="F:DNA-binding transcription factor activity"/>
    <property type="evidence" value="ECO:0007669"/>
    <property type="project" value="InterPro"/>
</dbReference>
<dbReference type="EMBL" id="CP013232">
    <property type="protein sequence ID" value="AMO95471.1"/>
    <property type="molecule type" value="Genomic_DNA"/>
</dbReference>
<dbReference type="FunFam" id="1.10.10.10:FF:000001">
    <property type="entry name" value="LysR family transcriptional regulator"/>
    <property type="match status" value="1"/>
</dbReference>
<dbReference type="SUPFAM" id="SSF46785">
    <property type="entry name" value="Winged helix' DNA-binding domain"/>
    <property type="match status" value="1"/>
</dbReference>
<dbReference type="Pfam" id="PF00126">
    <property type="entry name" value="HTH_1"/>
    <property type="match status" value="1"/>
</dbReference>
<dbReference type="PROSITE" id="PS50931">
    <property type="entry name" value="HTH_LYSR"/>
    <property type="match status" value="1"/>
</dbReference>
<evidence type="ECO:0000256" key="4">
    <source>
        <dbReference type="ARBA" id="ARBA00023163"/>
    </source>
</evidence>
<dbReference type="InterPro" id="IPR000847">
    <property type="entry name" value="LysR_HTH_N"/>
</dbReference>
<dbReference type="FunFam" id="3.40.190.290:FF:000001">
    <property type="entry name" value="Transcriptional regulator, LysR family"/>
    <property type="match status" value="1"/>
</dbReference>
<feature type="domain" description="HTH lysR-type" evidence="5">
    <location>
        <begin position="1"/>
        <end position="59"/>
    </location>
</feature>
<dbReference type="RefSeq" id="WP_061540280.1">
    <property type="nucleotide sequence ID" value="NZ_CP013232.1"/>
</dbReference>
<dbReference type="Proteomes" id="UP000072421">
    <property type="component" value="Chromosome"/>
</dbReference>
<dbReference type="PANTHER" id="PTHR30537">
    <property type="entry name" value="HTH-TYPE TRANSCRIPTIONAL REGULATOR"/>
    <property type="match status" value="1"/>
</dbReference>
<name>A0A127PDF0_9BURK</name>
<dbReference type="InterPro" id="IPR036388">
    <property type="entry name" value="WH-like_DNA-bd_sf"/>
</dbReference>
<dbReference type="InterPro" id="IPR005119">
    <property type="entry name" value="LysR_subst-bd"/>
</dbReference>
<dbReference type="Gene3D" id="3.40.190.290">
    <property type="match status" value="1"/>
</dbReference>
<protein>
    <submittedName>
        <fullName evidence="6">Bacterial regulatory helix-turn-helix, lysR family protein</fullName>
    </submittedName>
</protein>
<dbReference type="InterPro" id="IPR036390">
    <property type="entry name" value="WH_DNA-bd_sf"/>
</dbReference>